<feature type="transmembrane region" description="Helical" evidence="7">
    <location>
        <begin position="103"/>
        <end position="122"/>
    </location>
</feature>
<evidence type="ECO:0000256" key="6">
    <source>
        <dbReference type="ARBA" id="ARBA00023136"/>
    </source>
</evidence>
<evidence type="ECO:0000256" key="7">
    <source>
        <dbReference type="SAM" id="Phobius"/>
    </source>
</evidence>
<comment type="subcellular location">
    <subcellularLocation>
        <location evidence="1">Cell membrane</location>
        <topology evidence="1">Multi-pass membrane protein</topology>
    </subcellularLocation>
</comment>
<name>A0A7W8FXC6_9FIRM</name>
<feature type="transmembrane region" description="Helical" evidence="7">
    <location>
        <begin position="417"/>
        <end position="436"/>
    </location>
</feature>
<dbReference type="GO" id="GO:0015297">
    <property type="term" value="F:antiporter activity"/>
    <property type="evidence" value="ECO:0007669"/>
    <property type="project" value="InterPro"/>
</dbReference>
<feature type="transmembrane region" description="Helical" evidence="7">
    <location>
        <begin position="198"/>
        <end position="219"/>
    </location>
</feature>
<dbReference type="Proteomes" id="UP000521313">
    <property type="component" value="Unassembled WGS sequence"/>
</dbReference>
<dbReference type="InterPro" id="IPR002528">
    <property type="entry name" value="MATE_fam"/>
</dbReference>
<evidence type="ECO:0000313" key="8">
    <source>
        <dbReference type="EMBL" id="MBB5185499.1"/>
    </source>
</evidence>
<proteinExistence type="predicted"/>
<keyword evidence="4 7" id="KW-0812">Transmembrane</keyword>
<dbReference type="InterPro" id="IPR052031">
    <property type="entry name" value="Membrane_Transporter-Flippase"/>
</dbReference>
<feature type="transmembrane region" description="Helical" evidence="7">
    <location>
        <begin position="163"/>
        <end position="186"/>
    </location>
</feature>
<feature type="transmembrane region" description="Helical" evidence="7">
    <location>
        <begin position="60"/>
        <end position="82"/>
    </location>
</feature>
<dbReference type="InterPro" id="IPR048279">
    <property type="entry name" value="MdtK-like"/>
</dbReference>
<evidence type="ECO:0000256" key="2">
    <source>
        <dbReference type="ARBA" id="ARBA00022448"/>
    </source>
</evidence>
<evidence type="ECO:0000256" key="5">
    <source>
        <dbReference type="ARBA" id="ARBA00022989"/>
    </source>
</evidence>
<dbReference type="EMBL" id="JACHHD010000016">
    <property type="protein sequence ID" value="MBB5185499.1"/>
    <property type="molecule type" value="Genomic_DNA"/>
</dbReference>
<feature type="transmembrane region" description="Helical" evidence="7">
    <location>
        <begin position="134"/>
        <end position="151"/>
    </location>
</feature>
<evidence type="ECO:0000256" key="3">
    <source>
        <dbReference type="ARBA" id="ARBA00022475"/>
    </source>
</evidence>
<dbReference type="NCBIfam" id="TIGR00797">
    <property type="entry name" value="matE"/>
    <property type="match status" value="1"/>
</dbReference>
<dbReference type="AlphaFoldDB" id="A0A7W8FXC6"/>
<keyword evidence="3" id="KW-1003">Cell membrane</keyword>
<keyword evidence="2" id="KW-0813">Transport</keyword>
<feature type="transmembrane region" description="Helical" evidence="7">
    <location>
        <begin position="359"/>
        <end position="378"/>
    </location>
</feature>
<feature type="transmembrane region" description="Helical" evidence="7">
    <location>
        <begin position="12"/>
        <end position="35"/>
    </location>
</feature>
<protein>
    <submittedName>
        <fullName evidence="8">Putative MATE family efflux protein</fullName>
    </submittedName>
</protein>
<keyword evidence="5 7" id="KW-1133">Transmembrane helix</keyword>
<dbReference type="PIRSF" id="PIRSF006603">
    <property type="entry name" value="DinF"/>
    <property type="match status" value="1"/>
</dbReference>
<sequence>MNQSFMKTRPVLPLVLSMSLPMVISMMVSALYNIVDSYYVAKISEEAMTALSLVFPVQNLINAVTIGFSVGANAVIAYHLGAQEKKRADTAASWSLICNGMHGLLLTIVCIGVIPWFLSLFTTQTVVIDLGVRYARIAFGFSIFIAISMAMEKIFQASGKMMITMVCMLSGCIINIVLDPILIFGWGPFPKMGIEGAAWATGIGQTIGVLIYLICYKTGNFPVHIGIPKKGEGRILVKKMYAVGIPATLNLALPSLLISCLNTILSVFSSVYILVLGVYYKLQTFLYLPVNGIVQGMRPIIGYNFGAQEMRRVHAIYRTALLLSAGIMVFGTVLCWGIPEKLIGLFSSNPDTIQAGGTALRIISIGFVISSLSVISCGSLEGLGKGGPSLVISILRYVVLILPIAYILSLFLGAEGVWHAFWITEVITAGISFWIYQHALKKSLNSL</sequence>
<feature type="transmembrane region" description="Helical" evidence="7">
    <location>
        <begin position="240"/>
        <end position="265"/>
    </location>
</feature>
<feature type="transmembrane region" description="Helical" evidence="7">
    <location>
        <begin position="390"/>
        <end position="411"/>
    </location>
</feature>
<accession>A0A7W8FXC6</accession>
<dbReference type="Pfam" id="PF01554">
    <property type="entry name" value="MatE"/>
    <property type="match status" value="2"/>
</dbReference>
<evidence type="ECO:0000313" key="9">
    <source>
        <dbReference type="Proteomes" id="UP000521313"/>
    </source>
</evidence>
<comment type="caution">
    <text evidence="8">The sequence shown here is derived from an EMBL/GenBank/DDBJ whole genome shotgun (WGS) entry which is preliminary data.</text>
</comment>
<organism evidence="8 9">
    <name type="scientific">Faecalicoccus acidiformans</name>
    <dbReference type="NCBI Taxonomy" id="915173"/>
    <lineage>
        <taxon>Bacteria</taxon>
        <taxon>Bacillati</taxon>
        <taxon>Bacillota</taxon>
        <taxon>Erysipelotrichia</taxon>
        <taxon>Erysipelotrichales</taxon>
        <taxon>Erysipelotrichaceae</taxon>
        <taxon>Faecalicoccus</taxon>
    </lineage>
</organism>
<dbReference type="PANTHER" id="PTHR43549:SF2">
    <property type="entry name" value="MULTIDRUG RESISTANCE PROTEIN NORM-RELATED"/>
    <property type="match status" value="1"/>
</dbReference>
<dbReference type="PANTHER" id="PTHR43549">
    <property type="entry name" value="MULTIDRUG RESISTANCE PROTEIN YPNP-RELATED"/>
    <property type="match status" value="1"/>
</dbReference>
<dbReference type="RefSeq" id="WP_183376511.1">
    <property type="nucleotide sequence ID" value="NZ_JACHHD010000016.1"/>
</dbReference>
<reference evidence="8 9" key="1">
    <citation type="submission" date="2020-08" db="EMBL/GenBank/DDBJ databases">
        <title>Genomic Encyclopedia of Type Strains, Phase IV (KMG-IV): sequencing the most valuable type-strain genomes for metagenomic binning, comparative biology and taxonomic classification.</title>
        <authorList>
            <person name="Goeker M."/>
        </authorList>
    </citation>
    <scope>NUCLEOTIDE SEQUENCE [LARGE SCALE GENOMIC DNA]</scope>
    <source>
        <strain evidence="8 9">DSM 26963</strain>
    </source>
</reference>
<feature type="transmembrane region" description="Helical" evidence="7">
    <location>
        <begin position="315"/>
        <end position="339"/>
    </location>
</feature>
<dbReference type="GO" id="GO:0005886">
    <property type="term" value="C:plasma membrane"/>
    <property type="evidence" value="ECO:0007669"/>
    <property type="project" value="UniProtKB-SubCell"/>
</dbReference>
<evidence type="ECO:0000256" key="1">
    <source>
        <dbReference type="ARBA" id="ARBA00004651"/>
    </source>
</evidence>
<dbReference type="GO" id="GO:0042910">
    <property type="term" value="F:xenobiotic transmembrane transporter activity"/>
    <property type="evidence" value="ECO:0007669"/>
    <property type="project" value="InterPro"/>
</dbReference>
<feature type="transmembrane region" description="Helical" evidence="7">
    <location>
        <begin position="271"/>
        <end position="294"/>
    </location>
</feature>
<gene>
    <name evidence="8" type="ORF">HNQ43_001556</name>
</gene>
<evidence type="ECO:0000256" key="4">
    <source>
        <dbReference type="ARBA" id="ARBA00022692"/>
    </source>
</evidence>
<keyword evidence="6 7" id="KW-0472">Membrane</keyword>